<evidence type="ECO:0000256" key="2">
    <source>
        <dbReference type="ARBA" id="ARBA00022475"/>
    </source>
</evidence>
<feature type="transmembrane region" description="Helical" evidence="6">
    <location>
        <begin position="373"/>
        <end position="392"/>
    </location>
</feature>
<dbReference type="PANTHER" id="PTHR30619">
    <property type="entry name" value="DNA INTERNALIZATION/COMPETENCE PROTEIN COMEC/REC2"/>
    <property type="match status" value="1"/>
</dbReference>
<dbReference type="Proteomes" id="UP000199630">
    <property type="component" value="Unassembled WGS sequence"/>
</dbReference>
<feature type="transmembrane region" description="Helical" evidence="6">
    <location>
        <begin position="438"/>
        <end position="463"/>
    </location>
</feature>
<dbReference type="AlphaFoldDB" id="A0A1I3JMN5"/>
<proteinExistence type="predicted"/>
<evidence type="ECO:0000256" key="1">
    <source>
        <dbReference type="ARBA" id="ARBA00004651"/>
    </source>
</evidence>
<dbReference type="RefSeq" id="WP_342714530.1">
    <property type="nucleotide sequence ID" value="NZ_FORH01000001.1"/>
</dbReference>
<keyword evidence="10" id="KW-1185">Reference proteome</keyword>
<organism evidence="9 10">
    <name type="scientific">Celeribacter neptunius</name>
    <dbReference type="NCBI Taxonomy" id="588602"/>
    <lineage>
        <taxon>Bacteria</taxon>
        <taxon>Pseudomonadati</taxon>
        <taxon>Pseudomonadota</taxon>
        <taxon>Alphaproteobacteria</taxon>
        <taxon>Rhodobacterales</taxon>
        <taxon>Roseobacteraceae</taxon>
        <taxon>Celeribacter</taxon>
    </lineage>
</organism>
<dbReference type="GO" id="GO:0005886">
    <property type="term" value="C:plasma membrane"/>
    <property type="evidence" value="ECO:0007669"/>
    <property type="project" value="UniProtKB-SubCell"/>
</dbReference>
<feature type="transmembrane region" description="Helical" evidence="6">
    <location>
        <begin position="307"/>
        <end position="329"/>
    </location>
</feature>
<dbReference type="PANTHER" id="PTHR30619:SF1">
    <property type="entry name" value="RECOMBINATION PROTEIN 2"/>
    <property type="match status" value="1"/>
</dbReference>
<sequence>MRPLSSLAISMARTGVDVIDGQRGRLFLWLPVGFGTGIGSYFALPLEPGPIIWIGIALMALALLISLTRLPPLLAPPAVAALVILMGFGAAGLRAHLVAAPVLGFRYYGPVEGRVIRIDRSASDARRLTLDRVVLTDFSLERTPARVRVSLHAAQEFITPEPGMRLAVTAHLSPPPGPAEPGGFDFKRMAWFDRLGAVGYSRSPALRAGAAEPYALLGVHRLRQTMSDALQTRLPGQRGAFAAAILTGDRTGISPATSEALRGANLSHLLAISGLHMGLLTGVVFYALRLVLALIPGAALKYPIKKIAAMGALMAGGFYLALSGFNVATERAFTMISVMFIAVLLDRRAISLRTVAIAALIILAFQPEVLPEPGFQMSFAATTALVAVFSILRRMRLMVRWPPAARVIVSVVISSAVAGIATAPVAAAHFNRIADYGLLANVLAVPLMGAVVIPAAVFALLLLPIGAEGVALWAMGQGIGWILGVAGTVSSWQGAVTHIASPPGASLPLIAFGGLFVILWRGRWQGIGIAPVALGFMLWAMAERPALLIADDGSLTGRMTAQGRWLSKDKGSGFAAGVWLENDGDLPDQARAAARPPVPLDLGGLRIRQVTGRGWQEAARAACAEADLVILNQLWEEAPLTDCLLIDLGFLCKSGSLALSASSAGGGALRLTSAYGASGLRLWNTPALRWDPPRRAGEVKEKLPPYVMGTVFNIR</sequence>
<evidence type="ECO:0000256" key="4">
    <source>
        <dbReference type="ARBA" id="ARBA00022989"/>
    </source>
</evidence>
<evidence type="ECO:0000259" key="8">
    <source>
        <dbReference type="Pfam" id="PF13567"/>
    </source>
</evidence>
<feature type="transmembrane region" description="Helical" evidence="6">
    <location>
        <begin position="470"/>
        <end position="493"/>
    </location>
</feature>
<feature type="transmembrane region" description="Helical" evidence="6">
    <location>
        <begin position="404"/>
        <end position="426"/>
    </location>
</feature>
<feature type="transmembrane region" description="Helical" evidence="6">
    <location>
        <begin position="74"/>
        <end position="93"/>
    </location>
</feature>
<feature type="domain" description="ComEC/Rec2-related protein" evidence="7">
    <location>
        <begin position="245"/>
        <end position="523"/>
    </location>
</feature>
<evidence type="ECO:0000313" key="9">
    <source>
        <dbReference type="EMBL" id="SFI61527.1"/>
    </source>
</evidence>
<dbReference type="Pfam" id="PF13567">
    <property type="entry name" value="DUF4131"/>
    <property type="match status" value="1"/>
</dbReference>
<dbReference type="InterPro" id="IPR004477">
    <property type="entry name" value="ComEC_N"/>
</dbReference>
<protein>
    <submittedName>
        <fullName evidence="9">Competence protein ComEC</fullName>
    </submittedName>
</protein>
<evidence type="ECO:0000259" key="7">
    <source>
        <dbReference type="Pfam" id="PF03772"/>
    </source>
</evidence>
<name>A0A1I3JMN5_9RHOB</name>
<evidence type="ECO:0000313" key="10">
    <source>
        <dbReference type="Proteomes" id="UP000199630"/>
    </source>
</evidence>
<feature type="transmembrane region" description="Helical" evidence="6">
    <location>
        <begin position="269"/>
        <end position="295"/>
    </location>
</feature>
<dbReference type="NCBIfam" id="TIGR00360">
    <property type="entry name" value="ComEC_N-term"/>
    <property type="match status" value="1"/>
</dbReference>
<accession>A0A1I3JMN5</accession>
<feature type="transmembrane region" description="Helical" evidence="6">
    <location>
        <begin position="526"/>
        <end position="542"/>
    </location>
</feature>
<dbReference type="InterPro" id="IPR025405">
    <property type="entry name" value="DUF4131"/>
</dbReference>
<dbReference type="STRING" id="588602.SAMN04487991_0403"/>
<evidence type="ECO:0000256" key="3">
    <source>
        <dbReference type="ARBA" id="ARBA00022692"/>
    </source>
</evidence>
<feature type="transmembrane region" description="Helical" evidence="6">
    <location>
        <begin position="499"/>
        <end position="519"/>
    </location>
</feature>
<feature type="transmembrane region" description="Helical" evidence="6">
    <location>
        <begin position="51"/>
        <end position="68"/>
    </location>
</feature>
<dbReference type="Pfam" id="PF03772">
    <property type="entry name" value="Competence"/>
    <property type="match status" value="1"/>
</dbReference>
<feature type="transmembrane region" description="Helical" evidence="6">
    <location>
        <begin position="350"/>
        <end position="367"/>
    </location>
</feature>
<feature type="domain" description="DUF4131" evidence="8">
    <location>
        <begin position="50"/>
        <end position="204"/>
    </location>
</feature>
<reference evidence="10" key="1">
    <citation type="submission" date="2016-10" db="EMBL/GenBank/DDBJ databases">
        <authorList>
            <person name="Varghese N."/>
            <person name="Submissions S."/>
        </authorList>
    </citation>
    <scope>NUCLEOTIDE SEQUENCE [LARGE SCALE GENOMIC DNA]</scope>
    <source>
        <strain evidence="10">DSM 26471</strain>
    </source>
</reference>
<keyword evidence="3 6" id="KW-0812">Transmembrane</keyword>
<dbReference type="InterPro" id="IPR052159">
    <property type="entry name" value="Competence_DNA_uptake"/>
</dbReference>
<dbReference type="EMBL" id="FORH01000001">
    <property type="protein sequence ID" value="SFI61527.1"/>
    <property type="molecule type" value="Genomic_DNA"/>
</dbReference>
<evidence type="ECO:0000256" key="6">
    <source>
        <dbReference type="SAM" id="Phobius"/>
    </source>
</evidence>
<keyword evidence="5 6" id="KW-0472">Membrane</keyword>
<comment type="subcellular location">
    <subcellularLocation>
        <location evidence="1">Cell membrane</location>
        <topology evidence="1">Multi-pass membrane protein</topology>
    </subcellularLocation>
</comment>
<keyword evidence="4 6" id="KW-1133">Transmembrane helix</keyword>
<evidence type="ECO:0000256" key="5">
    <source>
        <dbReference type="ARBA" id="ARBA00023136"/>
    </source>
</evidence>
<gene>
    <name evidence="9" type="ORF">SAMN04487991_0403</name>
</gene>
<keyword evidence="2" id="KW-1003">Cell membrane</keyword>
<feature type="transmembrane region" description="Helical" evidence="6">
    <location>
        <begin position="26"/>
        <end position="44"/>
    </location>
</feature>